<dbReference type="InterPro" id="IPR012902">
    <property type="entry name" value="N_methyl_site"/>
</dbReference>
<feature type="transmembrane region" description="Helical" evidence="3">
    <location>
        <begin position="13"/>
        <end position="34"/>
    </location>
</feature>
<sequence length="140" mass="15508">MYKNKKGFTLIELLAVIVILGILLAISTVAVNSIRKSQEKENRRNTISGILTGARRYVSDNNSLLKDKASINVSDIVDGNYADLDTNEYSDIYKGNVIISICENNTNKVKYSYTDNDTTYNDCGCEEQQSGSTSSELCTE</sequence>
<dbReference type="Proteomes" id="UP000824074">
    <property type="component" value="Unassembled WGS sequence"/>
</dbReference>
<reference evidence="4" key="1">
    <citation type="submission" date="2020-10" db="EMBL/GenBank/DDBJ databases">
        <authorList>
            <person name="Gilroy R."/>
        </authorList>
    </citation>
    <scope>NUCLEOTIDE SEQUENCE</scope>
    <source>
        <strain evidence="4">CHK193-30670</strain>
    </source>
</reference>
<comment type="subcellular location">
    <subcellularLocation>
        <location evidence="1">Cell surface</location>
    </subcellularLocation>
</comment>
<dbReference type="EMBL" id="DVMT01000021">
    <property type="protein sequence ID" value="HIU40079.1"/>
    <property type="molecule type" value="Genomic_DNA"/>
</dbReference>
<comment type="caution">
    <text evidence="4">The sequence shown here is derived from an EMBL/GenBank/DDBJ whole genome shotgun (WGS) entry which is preliminary data.</text>
</comment>
<dbReference type="PANTHER" id="PTHR30093">
    <property type="entry name" value="GENERAL SECRETION PATHWAY PROTEIN G"/>
    <property type="match status" value="1"/>
</dbReference>
<keyword evidence="3" id="KW-1133">Transmembrane helix</keyword>
<evidence type="ECO:0000256" key="1">
    <source>
        <dbReference type="ARBA" id="ARBA00004241"/>
    </source>
</evidence>
<evidence type="ECO:0000256" key="2">
    <source>
        <dbReference type="ARBA" id="ARBA00023287"/>
    </source>
</evidence>
<dbReference type="AlphaFoldDB" id="A0A9D1IQH9"/>
<keyword evidence="3" id="KW-0812">Transmembrane</keyword>
<organism evidence="4 5">
    <name type="scientific">Candidatus Aphodocola excrementigallinarum</name>
    <dbReference type="NCBI Taxonomy" id="2840670"/>
    <lineage>
        <taxon>Bacteria</taxon>
        <taxon>Bacillati</taxon>
        <taxon>Bacillota</taxon>
        <taxon>Bacilli</taxon>
        <taxon>Candidatus Aphodocola</taxon>
    </lineage>
</organism>
<name>A0A9D1IQH9_9FIRM</name>
<evidence type="ECO:0000313" key="5">
    <source>
        <dbReference type="Proteomes" id="UP000824074"/>
    </source>
</evidence>
<accession>A0A9D1IQH9</accession>
<dbReference type="Gene3D" id="3.30.700.10">
    <property type="entry name" value="Glycoprotein, Type 4 Pilin"/>
    <property type="match status" value="1"/>
</dbReference>
<dbReference type="GO" id="GO:0030420">
    <property type="term" value="P:establishment of competence for transformation"/>
    <property type="evidence" value="ECO:0007669"/>
    <property type="project" value="UniProtKB-KW"/>
</dbReference>
<evidence type="ECO:0000313" key="4">
    <source>
        <dbReference type="EMBL" id="HIU40079.1"/>
    </source>
</evidence>
<proteinExistence type="predicted"/>
<protein>
    <submittedName>
        <fullName evidence="4">Type II secretion system protein</fullName>
    </submittedName>
</protein>
<gene>
    <name evidence="4" type="ORF">IAB68_02110</name>
</gene>
<dbReference type="Pfam" id="PF07963">
    <property type="entry name" value="N_methyl"/>
    <property type="match status" value="1"/>
</dbReference>
<keyword evidence="2" id="KW-0178">Competence</keyword>
<reference evidence="4" key="2">
    <citation type="journal article" date="2021" name="PeerJ">
        <title>Extensive microbial diversity within the chicken gut microbiome revealed by metagenomics and culture.</title>
        <authorList>
            <person name="Gilroy R."/>
            <person name="Ravi A."/>
            <person name="Getino M."/>
            <person name="Pursley I."/>
            <person name="Horton D.L."/>
            <person name="Alikhan N.F."/>
            <person name="Baker D."/>
            <person name="Gharbi K."/>
            <person name="Hall N."/>
            <person name="Watson M."/>
            <person name="Adriaenssens E.M."/>
            <person name="Foster-Nyarko E."/>
            <person name="Jarju S."/>
            <person name="Secka A."/>
            <person name="Antonio M."/>
            <person name="Oren A."/>
            <person name="Chaudhuri R.R."/>
            <person name="La Ragione R."/>
            <person name="Hildebrand F."/>
            <person name="Pallen M.J."/>
        </authorList>
    </citation>
    <scope>NUCLEOTIDE SEQUENCE</scope>
    <source>
        <strain evidence="4">CHK193-30670</strain>
    </source>
</reference>
<keyword evidence="3" id="KW-0472">Membrane</keyword>
<dbReference type="SUPFAM" id="SSF54523">
    <property type="entry name" value="Pili subunits"/>
    <property type="match status" value="1"/>
</dbReference>
<dbReference type="InterPro" id="IPR045584">
    <property type="entry name" value="Pilin-like"/>
</dbReference>
<dbReference type="GO" id="GO:0009986">
    <property type="term" value="C:cell surface"/>
    <property type="evidence" value="ECO:0007669"/>
    <property type="project" value="UniProtKB-SubCell"/>
</dbReference>
<dbReference type="PROSITE" id="PS00409">
    <property type="entry name" value="PROKAR_NTER_METHYL"/>
    <property type="match status" value="1"/>
</dbReference>
<dbReference type="NCBIfam" id="TIGR02532">
    <property type="entry name" value="IV_pilin_GFxxxE"/>
    <property type="match status" value="1"/>
</dbReference>
<evidence type="ECO:0000256" key="3">
    <source>
        <dbReference type="SAM" id="Phobius"/>
    </source>
</evidence>